<evidence type="ECO:0000313" key="2">
    <source>
        <dbReference type="EMBL" id="RJS45714.1"/>
    </source>
</evidence>
<keyword evidence="3" id="KW-1185">Reference proteome</keyword>
<dbReference type="EMBL" id="QYRP01000002">
    <property type="protein sequence ID" value="RJS45714.1"/>
    <property type="molecule type" value="Genomic_DNA"/>
</dbReference>
<organism evidence="2 3">
    <name type="scientific">Nocardioides cavernaquae</name>
    <dbReference type="NCBI Taxonomy" id="2321396"/>
    <lineage>
        <taxon>Bacteria</taxon>
        <taxon>Bacillati</taxon>
        <taxon>Actinomycetota</taxon>
        <taxon>Actinomycetes</taxon>
        <taxon>Propionibacteriales</taxon>
        <taxon>Nocardioidaceae</taxon>
        <taxon>Nocardioides</taxon>
    </lineage>
</organism>
<dbReference type="AlphaFoldDB" id="A0A3A5HCD7"/>
<proteinExistence type="predicted"/>
<feature type="transmembrane region" description="Helical" evidence="1">
    <location>
        <begin position="6"/>
        <end position="25"/>
    </location>
</feature>
<dbReference type="RefSeq" id="WP_120059613.1">
    <property type="nucleotide sequence ID" value="NZ_QYRP01000002.1"/>
</dbReference>
<dbReference type="Proteomes" id="UP000276542">
    <property type="component" value="Unassembled WGS sequence"/>
</dbReference>
<feature type="transmembrane region" description="Helical" evidence="1">
    <location>
        <begin position="151"/>
        <end position="172"/>
    </location>
</feature>
<reference evidence="3" key="1">
    <citation type="submission" date="2018-09" db="EMBL/GenBank/DDBJ databases">
        <authorList>
            <person name="Zhu H."/>
        </authorList>
    </citation>
    <scope>NUCLEOTIDE SEQUENCE [LARGE SCALE GENOMIC DNA]</scope>
    <source>
        <strain evidence="3">K1W22B-1</strain>
    </source>
</reference>
<feature type="transmembrane region" description="Helical" evidence="1">
    <location>
        <begin position="71"/>
        <end position="93"/>
    </location>
</feature>
<keyword evidence="1" id="KW-1133">Transmembrane helix</keyword>
<accession>A0A3A5HCD7</accession>
<name>A0A3A5HCD7_9ACTN</name>
<gene>
    <name evidence="2" type="ORF">D4739_05410</name>
</gene>
<evidence type="ECO:0000313" key="3">
    <source>
        <dbReference type="Proteomes" id="UP000276542"/>
    </source>
</evidence>
<keyword evidence="1" id="KW-0472">Membrane</keyword>
<feature type="transmembrane region" description="Helical" evidence="1">
    <location>
        <begin position="37"/>
        <end position="59"/>
    </location>
</feature>
<evidence type="ECO:0000256" key="1">
    <source>
        <dbReference type="SAM" id="Phobius"/>
    </source>
</evidence>
<feature type="transmembrane region" description="Helical" evidence="1">
    <location>
        <begin position="124"/>
        <end position="144"/>
    </location>
</feature>
<dbReference type="OrthoDB" id="3574334at2"/>
<comment type="caution">
    <text evidence="2">The sequence shown here is derived from an EMBL/GenBank/DDBJ whole genome shotgun (WGS) entry which is preliminary data.</text>
</comment>
<sequence>MPPITVVFVVSGLAVWLNGLAFLGLGSKPQPGGKDPLITVGWVTLVAGLVDLINALWIIQKLFATDGSDVGVRLAGLVTFYGLFFVALGVSLVKGLDLRPVANLAIAVAIVPLAWLPFFDGGWMFKSILAFWVVSFLAVAAVVYGKLRGQVLGVVLVATSLYTFLLPAALLGSGHTIP</sequence>
<keyword evidence="1" id="KW-0812">Transmembrane</keyword>
<feature type="transmembrane region" description="Helical" evidence="1">
    <location>
        <begin position="100"/>
        <end position="118"/>
    </location>
</feature>
<protein>
    <submittedName>
        <fullName evidence="2">Uncharacterized protein</fullName>
    </submittedName>
</protein>